<protein>
    <submittedName>
        <fullName evidence="1">Uncharacterized protein</fullName>
    </submittedName>
</protein>
<comment type="caution">
    <text evidence="1">The sequence shown here is derived from an EMBL/GenBank/DDBJ whole genome shotgun (WGS) entry which is preliminary data.</text>
</comment>
<accession>A0A645DNU4</accession>
<name>A0A645DNU4_9ZZZZ</name>
<sequence length="109" mass="12384">MLGRHGQEKQPDSRGRHSRLFFLQPPAEARVAFRVADKLHFIVGDDIKEAAQLLFIRRGARIAADRGFRVPPVSAAAQIAAANQQYPDLLRQPVFRAQVVERRQQLSMR</sequence>
<proteinExistence type="predicted"/>
<organism evidence="1">
    <name type="scientific">bioreactor metagenome</name>
    <dbReference type="NCBI Taxonomy" id="1076179"/>
    <lineage>
        <taxon>unclassified sequences</taxon>
        <taxon>metagenomes</taxon>
        <taxon>ecological metagenomes</taxon>
    </lineage>
</organism>
<gene>
    <name evidence="1" type="ORF">SDC9_138038</name>
</gene>
<dbReference type="EMBL" id="VSSQ01038052">
    <property type="protein sequence ID" value="MPM90915.1"/>
    <property type="molecule type" value="Genomic_DNA"/>
</dbReference>
<reference evidence="1" key="1">
    <citation type="submission" date="2019-08" db="EMBL/GenBank/DDBJ databases">
        <authorList>
            <person name="Kucharzyk K."/>
            <person name="Murdoch R.W."/>
            <person name="Higgins S."/>
            <person name="Loffler F."/>
        </authorList>
    </citation>
    <scope>NUCLEOTIDE SEQUENCE</scope>
</reference>
<evidence type="ECO:0000313" key="1">
    <source>
        <dbReference type="EMBL" id="MPM90915.1"/>
    </source>
</evidence>
<dbReference type="AlphaFoldDB" id="A0A645DNU4"/>